<sequence length="316" mass="35683">MGITFRKINGPSVPFKVPLLRNTSAMAPIKKTVTLRSLYKRHCQGKSYARKVLGAQSISVFSNALLEIDRRSVPRTLLTSLMIQRSHRLIYLRLYLDRDHNIDHCWSPVAQIRVEVYDIEPRGRPEYEYSIETHDAERIMQSESIHVRTGCAKPRKKNTRVRPAGNIGEEEVCGVWGACEVNGNGEPEEVAECSSLELTALHISNMLNAVVTVSWADVCQADALLNHRASFAGPILVKREFSIYNRLGNAILKNTKITVIYERGCPLTTMKGENCERRGRKAESTRDRGKEEEGSRYRTGGNYQTVVGPDPIHQYV</sequence>
<protein>
    <submittedName>
        <fullName evidence="2">Uncharacterized protein</fullName>
    </submittedName>
</protein>
<evidence type="ECO:0000313" key="3">
    <source>
        <dbReference type="Proteomes" id="UP000000311"/>
    </source>
</evidence>
<feature type="compositionally biased region" description="Basic and acidic residues" evidence="1">
    <location>
        <begin position="274"/>
        <end position="296"/>
    </location>
</feature>
<dbReference type="EMBL" id="GL437497">
    <property type="protein sequence ID" value="EFN70387.1"/>
    <property type="molecule type" value="Genomic_DNA"/>
</dbReference>
<gene>
    <name evidence="2" type="ORF">EAG_11170</name>
</gene>
<reference evidence="2 3" key="1">
    <citation type="journal article" date="2010" name="Science">
        <title>Genomic comparison of the ants Camponotus floridanus and Harpegnathos saltator.</title>
        <authorList>
            <person name="Bonasio R."/>
            <person name="Zhang G."/>
            <person name="Ye C."/>
            <person name="Mutti N.S."/>
            <person name="Fang X."/>
            <person name="Qin N."/>
            <person name="Donahue G."/>
            <person name="Yang P."/>
            <person name="Li Q."/>
            <person name="Li C."/>
            <person name="Zhang P."/>
            <person name="Huang Z."/>
            <person name="Berger S.L."/>
            <person name="Reinberg D."/>
            <person name="Wang J."/>
            <person name="Liebig J."/>
        </authorList>
    </citation>
    <scope>NUCLEOTIDE SEQUENCE [LARGE SCALE GENOMIC DNA]</scope>
    <source>
        <strain evidence="3">C129</strain>
    </source>
</reference>
<keyword evidence="3" id="KW-1185">Reference proteome</keyword>
<evidence type="ECO:0000256" key="1">
    <source>
        <dbReference type="SAM" id="MobiDB-lite"/>
    </source>
</evidence>
<dbReference type="AlphaFoldDB" id="E2A875"/>
<dbReference type="Proteomes" id="UP000000311">
    <property type="component" value="Unassembled WGS sequence"/>
</dbReference>
<feature type="region of interest" description="Disordered" evidence="1">
    <location>
        <begin position="274"/>
        <end position="303"/>
    </location>
</feature>
<name>E2A875_CAMFO</name>
<dbReference type="InParanoid" id="E2A875"/>
<organism evidence="3">
    <name type="scientific">Camponotus floridanus</name>
    <name type="common">Florida carpenter ant</name>
    <dbReference type="NCBI Taxonomy" id="104421"/>
    <lineage>
        <taxon>Eukaryota</taxon>
        <taxon>Metazoa</taxon>
        <taxon>Ecdysozoa</taxon>
        <taxon>Arthropoda</taxon>
        <taxon>Hexapoda</taxon>
        <taxon>Insecta</taxon>
        <taxon>Pterygota</taxon>
        <taxon>Neoptera</taxon>
        <taxon>Endopterygota</taxon>
        <taxon>Hymenoptera</taxon>
        <taxon>Apocrita</taxon>
        <taxon>Aculeata</taxon>
        <taxon>Formicoidea</taxon>
        <taxon>Formicidae</taxon>
        <taxon>Formicinae</taxon>
        <taxon>Camponotus</taxon>
    </lineage>
</organism>
<proteinExistence type="predicted"/>
<evidence type="ECO:0000313" key="2">
    <source>
        <dbReference type="EMBL" id="EFN70387.1"/>
    </source>
</evidence>
<accession>E2A875</accession>